<dbReference type="GO" id="GO:0012505">
    <property type="term" value="C:endomembrane system"/>
    <property type="evidence" value="ECO:0007669"/>
    <property type="project" value="UniProtKB-SubCell"/>
</dbReference>
<keyword evidence="8" id="KW-1185">Reference proteome</keyword>
<keyword evidence="3 6" id="KW-0812">Transmembrane</keyword>
<dbReference type="OrthoDB" id="9787430at2"/>
<evidence type="ECO:0000256" key="2">
    <source>
        <dbReference type="ARBA" id="ARBA00008053"/>
    </source>
</evidence>
<proteinExistence type="inferred from homology"/>
<comment type="caution">
    <text evidence="7">The sequence shown here is derived from an EMBL/GenBank/DDBJ whole genome shotgun (WGS) entry which is preliminary data.</text>
</comment>
<dbReference type="RefSeq" id="WP_094368459.1">
    <property type="nucleotide sequence ID" value="NZ_NOJY02000036.1"/>
</dbReference>
<dbReference type="EMBL" id="NOJY02000036">
    <property type="protein sequence ID" value="RDY26050.1"/>
    <property type="molecule type" value="Genomic_DNA"/>
</dbReference>
<keyword evidence="5 6" id="KW-0472">Membrane</keyword>
<organism evidence="7 8">
    <name type="scientific">Romboutsia weinsteinii</name>
    <dbReference type="NCBI Taxonomy" id="2020949"/>
    <lineage>
        <taxon>Bacteria</taxon>
        <taxon>Bacillati</taxon>
        <taxon>Bacillota</taxon>
        <taxon>Clostridia</taxon>
        <taxon>Peptostreptococcales</taxon>
        <taxon>Peptostreptococcaceae</taxon>
        <taxon>Romboutsia</taxon>
    </lineage>
</organism>
<evidence type="ECO:0000313" key="7">
    <source>
        <dbReference type="EMBL" id="RDY26050.1"/>
    </source>
</evidence>
<comment type="similarity">
    <text evidence="2">Belongs to the UPF0754 family.</text>
</comment>
<accession>A0A371IZV3</accession>
<evidence type="ECO:0000256" key="3">
    <source>
        <dbReference type="ARBA" id="ARBA00022692"/>
    </source>
</evidence>
<evidence type="ECO:0000313" key="8">
    <source>
        <dbReference type="Proteomes" id="UP000215694"/>
    </source>
</evidence>
<dbReference type="Pfam" id="PF04286">
    <property type="entry name" value="DUF445"/>
    <property type="match status" value="1"/>
</dbReference>
<comment type="subcellular location">
    <subcellularLocation>
        <location evidence="1">Endomembrane system</location>
    </subcellularLocation>
</comment>
<dbReference type="Proteomes" id="UP000215694">
    <property type="component" value="Unassembled WGS sequence"/>
</dbReference>
<protein>
    <submittedName>
        <fullName evidence="7">DUF445 family protein</fullName>
    </submittedName>
</protein>
<evidence type="ECO:0000256" key="1">
    <source>
        <dbReference type="ARBA" id="ARBA00004308"/>
    </source>
</evidence>
<keyword evidence="4 6" id="KW-1133">Transmembrane helix</keyword>
<feature type="transmembrane region" description="Helical" evidence="6">
    <location>
        <begin position="6"/>
        <end position="31"/>
    </location>
</feature>
<evidence type="ECO:0000256" key="5">
    <source>
        <dbReference type="ARBA" id="ARBA00023136"/>
    </source>
</evidence>
<name>A0A371IZV3_9FIRM</name>
<dbReference type="InterPro" id="IPR007383">
    <property type="entry name" value="DUF445"/>
</dbReference>
<reference evidence="7 8" key="1">
    <citation type="journal article" date="2017" name="Genome Announc.">
        <title>Draft Genome Sequence of Romboutsia weinsteinii sp. nov. Strain CCRI-19649(T) Isolated from Surface Water.</title>
        <authorList>
            <person name="Maheux A.F."/>
            <person name="Boudreau D.K."/>
            <person name="Berube E."/>
            <person name="Boissinot M."/>
            <person name="Cantin P."/>
            <person name="Raymond F."/>
            <person name="Corbeil J."/>
            <person name="Omar R.F."/>
            <person name="Bergeron M.G."/>
        </authorList>
    </citation>
    <scope>NUCLEOTIDE SEQUENCE [LARGE SCALE GENOMIC DNA]</scope>
    <source>
        <strain evidence="7 8">CCRI-19649</strain>
    </source>
</reference>
<gene>
    <name evidence="7" type="ORF">CHL78_015055</name>
</gene>
<sequence length="201" mass="22741">MNNVLIRIIMLAVIGGLIGYLTNVVAIKLIFRPINPIKIPIFNIEIIGLIPKRKSEIAKNIGEVVQNEFLSMDEILENIITEEDKNNVVDYMKTKIKLIVNEKMSYMPTAVKSMVQGYISDIVESEVRKSIDELSEEAIIKAKTRINIQQMVETKINELDLDTLENIIIQVAKKELKHIEILGLVLGFLIGIIQGIITIFI</sequence>
<dbReference type="AlphaFoldDB" id="A0A371IZV3"/>
<dbReference type="PANTHER" id="PTHR35791:SF1">
    <property type="entry name" value="UPF0754 MEMBRANE PROTEIN YHEB"/>
    <property type="match status" value="1"/>
</dbReference>
<evidence type="ECO:0000256" key="4">
    <source>
        <dbReference type="ARBA" id="ARBA00022989"/>
    </source>
</evidence>
<feature type="transmembrane region" description="Helical" evidence="6">
    <location>
        <begin position="181"/>
        <end position="200"/>
    </location>
</feature>
<evidence type="ECO:0000256" key="6">
    <source>
        <dbReference type="SAM" id="Phobius"/>
    </source>
</evidence>
<dbReference type="PANTHER" id="PTHR35791">
    <property type="entry name" value="UPF0754 MEMBRANE PROTEIN YHEB"/>
    <property type="match status" value="1"/>
</dbReference>